<protein>
    <recommendedName>
        <fullName evidence="3">RING-type E3 ubiquitin transferase</fullName>
        <ecNumber evidence="3">2.3.2.27</ecNumber>
    </recommendedName>
</protein>
<evidence type="ECO:0000256" key="13">
    <source>
        <dbReference type="SAM" id="Phobius"/>
    </source>
</evidence>
<comment type="catalytic activity">
    <reaction evidence="1">
        <text>S-ubiquitinyl-[E2 ubiquitin-conjugating enzyme]-L-cysteine + [acceptor protein]-L-lysine = [E2 ubiquitin-conjugating enzyme]-L-cysteine + N(6)-ubiquitinyl-[acceptor protein]-L-lysine.</text>
        <dbReference type="EC" id="2.3.2.27"/>
    </reaction>
</comment>
<proteinExistence type="predicted"/>
<comment type="subcellular location">
    <subcellularLocation>
        <location evidence="2">Membrane</location>
        <topology evidence="2">Multi-pass membrane protein</topology>
    </subcellularLocation>
</comment>
<evidence type="ECO:0000256" key="12">
    <source>
        <dbReference type="PROSITE-ProRule" id="PRU00175"/>
    </source>
</evidence>
<evidence type="ECO:0000256" key="9">
    <source>
        <dbReference type="ARBA" id="ARBA00022833"/>
    </source>
</evidence>
<dbReference type="InterPro" id="IPR013083">
    <property type="entry name" value="Znf_RING/FYVE/PHD"/>
</dbReference>
<dbReference type="GO" id="GO:0008270">
    <property type="term" value="F:zinc ion binding"/>
    <property type="evidence" value="ECO:0007669"/>
    <property type="project" value="UniProtKB-KW"/>
</dbReference>
<evidence type="ECO:0000256" key="11">
    <source>
        <dbReference type="ARBA" id="ARBA00023136"/>
    </source>
</evidence>
<dbReference type="Pfam" id="PF13920">
    <property type="entry name" value="zf-C3HC4_3"/>
    <property type="match status" value="1"/>
</dbReference>
<dbReference type="OMA" id="RWPQSDY"/>
<keyword evidence="8" id="KW-0833">Ubl conjugation pathway</keyword>
<dbReference type="EC" id="2.3.2.27" evidence="3"/>
<dbReference type="AlphaFoldDB" id="A0A200QNH8"/>
<evidence type="ECO:0000256" key="2">
    <source>
        <dbReference type="ARBA" id="ARBA00004141"/>
    </source>
</evidence>
<dbReference type="PANTHER" id="PTHR47355">
    <property type="entry name" value="E3 UBIQUITIN-PROTEIN LIGASE SPL2"/>
    <property type="match status" value="1"/>
</dbReference>
<dbReference type="InParanoid" id="A0A200QNH8"/>
<dbReference type="PANTHER" id="PTHR47355:SF1">
    <property type="entry name" value="E3 UBIQUITIN-PROTEIN LIGASE SPL2"/>
    <property type="match status" value="1"/>
</dbReference>
<evidence type="ECO:0000313" key="16">
    <source>
        <dbReference type="Proteomes" id="UP000195402"/>
    </source>
</evidence>
<feature type="domain" description="RING-type" evidence="14">
    <location>
        <begin position="346"/>
        <end position="386"/>
    </location>
</feature>
<evidence type="ECO:0000313" key="15">
    <source>
        <dbReference type="EMBL" id="OVA12009.1"/>
    </source>
</evidence>
<dbReference type="Proteomes" id="UP000195402">
    <property type="component" value="Unassembled WGS sequence"/>
</dbReference>
<evidence type="ECO:0000256" key="6">
    <source>
        <dbReference type="ARBA" id="ARBA00022723"/>
    </source>
</evidence>
<evidence type="ECO:0000256" key="1">
    <source>
        <dbReference type="ARBA" id="ARBA00000900"/>
    </source>
</evidence>
<keyword evidence="11 13" id="KW-0472">Membrane</keyword>
<dbReference type="SMART" id="SM00184">
    <property type="entry name" value="RING"/>
    <property type="match status" value="1"/>
</dbReference>
<name>A0A200QNH8_MACCD</name>
<dbReference type="InterPro" id="IPR022170">
    <property type="entry name" value="MUL1-like"/>
</dbReference>
<dbReference type="OrthoDB" id="1711136at2759"/>
<feature type="transmembrane region" description="Helical" evidence="13">
    <location>
        <begin position="274"/>
        <end position="295"/>
    </location>
</feature>
<dbReference type="Gene3D" id="3.30.40.10">
    <property type="entry name" value="Zinc/RING finger domain, C3HC4 (zinc finger)"/>
    <property type="match status" value="1"/>
</dbReference>
<dbReference type="STRING" id="56857.A0A200QNH8"/>
<dbReference type="GO" id="GO:0016567">
    <property type="term" value="P:protein ubiquitination"/>
    <property type="evidence" value="ECO:0007669"/>
    <property type="project" value="InterPro"/>
</dbReference>
<keyword evidence="4" id="KW-0808">Transferase</keyword>
<keyword evidence="16" id="KW-1185">Reference proteome</keyword>
<accession>A0A200QNH8</accession>
<evidence type="ECO:0000259" key="14">
    <source>
        <dbReference type="PROSITE" id="PS50089"/>
    </source>
</evidence>
<keyword evidence="5 13" id="KW-0812">Transmembrane</keyword>
<reference evidence="15 16" key="1">
    <citation type="journal article" date="2017" name="Mol. Plant">
        <title>The Genome of Medicinal Plant Macleaya cordata Provides New Insights into Benzylisoquinoline Alkaloids Metabolism.</title>
        <authorList>
            <person name="Liu X."/>
            <person name="Liu Y."/>
            <person name="Huang P."/>
            <person name="Ma Y."/>
            <person name="Qing Z."/>
            <person name="Tang Q."/>
            <person name="Cao H."/>
            <person name="Cheng P."/>
            <person name="Zheng Y."/>
            <person name="Yuan Z."/>
            <person name="Zhou Y."/>
            <person name="Liu J."/>
            <person name="Tang Z."/>
            <person name="Zhuo Y."/>
            <person name="Zhang Y."/>
            <person name="Yu L."/>
            <person name="Huang J."/>
            <person name="Yang P."/>
            <person name="Peng Q."/>
            <person name="Zhang J."/>
            <person name="Jiang W."/>
            <person name="Zhang Z."/>
            <person name="Lin K."/>
            <person name="Ro D.K."/>
            <person name="Chen X."/>
            <person name="Xiong X."/>
            <person name="Shang Y."/>
            <person name="Huang S."/>
            <person name="Zeng J."/>
        </authorList>
    </citation>
    <scope>NUCLEOTIDE SEQUENCE [LARGE SCALE GENOMIC DNA]</scope>
    <source>
        <strain evidence="16">cv. BLH2017</strain>
        <tissue evidence="15">Root</tissue>
    </source>
</reference>
<evidence type="ECO:0000256" key="10">
    <source>
        <dbReference type="ARBA" id="ARBA00022989"/>
    </source>
</evidence>
<keyword evidence="6" id="KW-0479">Metal-binding</keyword>
<dbReference type="CDD" id="cd23145">
    <property type="entry name" value="RING-HC_SPL2-like"/>
    <property type="match status" value="1"/>
</dbReference>
<dbReference type="GO" id="GO:0061630">
    <property type="term" value="F:ubiquitin protein ligase activity"/>
    <property type="evidence" value="ECO:0007669"/>
    <property type="project" value="UniProtKB-EC"/>
</dbReference>
<evidence type="ECO:0000256" key="8">
    <source>
        <dbReference type="ARBA" id="ARBA00022786"/>
    </source>
</evidence>
<sequence length="398" mass="43984">MSSNDQAIALLAQLALATDGAIAGLALAYVAVQTWRNYNSTSSALHKIRKAPTVRISDLRSVLSSSSSSSTEESESSSDGELVVVRGIVEAKSTVDGNWRSLRPNVLVSHDSGERAVLLQRTQTCIYNEWRGLLGWTSDLRTVFWRSWKDQKSTSVRMVPFVLVDIGQSPRSDYVFVNLDGSKHPLPLATVYHQLQPVQASPYTFLQAVFGHAYPVGLLDEEKVLSPGKEISAVGICSLQDGIPQIKSCQDLPCFLSEMTKNQMVIDLAFRTNVLFWGGLLLGSLSVGILGYAAMRNWRRWKEWRQQRQIQRSRAASASSAATAAAVDTEFQFDEETGEVPDGELCVICLMRRRRSAFVPCGHMVCCQRCALSVERDSAPKCPVCRQSIRTSLLIYAT</sequence>
<dbReference type="FunCoup" id="A0A200QNH8">
    <property type="interactions" value="1972"/>
</dbReference>
<dbReference type="SUPFAM" id="SSF57850">
    <property type="entry name" value="RING/U-box"/>
    <property type="match status" value="1"/>
</dbReference>
<dbReference type="EMBL" id="MVGT01001440">
    <property type="protein sequence ID" value="OVA12009.1"/>
    <property type="molecule type" value="Genomic_DNA"/>
</dbReference>
<organism evidence="15 16">
    <name type="scientific">Macleaya cordata</name>
    <name type="common">Five-seeded plume-poppy</name>
    <name type="synonym">Bocconia cordata</name>
    <dbReference type="NCBI Taxonomy" id="56857"/>
    <lineage>
        <taxon>Eukaryota</taxon>
        <taxon>Viridiplantae</taxon>
        <taxon>Streptophyta</taxon>
        <taxon>Embryophyta</taxon>
        <taxon>Tracheophyta</taxon>
        <taxon>Spermatophyta</taxon>
        <taxon>Magnoliopsida</taxon>
        <taxon>Ranunculales</taxon>
        <taxon>Papaveraceae</taxon>
        <taxon>Papaveroideae</taxon>
        <taxon>Macleaya</taxon>
    </lineage>
</organism>
<gene>
    <name evidence="15" type="ORF">BVC80_7741g1</name>
</gene>
<evidence type="ECO:0000256" key="5">
    <source>
        <dbReference type="ARBA" id="ARBA00022692"/>
    </source>
</evidence>
<comment type="caution">
    <text evidence="15">The sequence shown here is derived from an EMBL/GenBank/DDBJ whole genome shotgun (WGS) entry which is preliminary data.</text>
</comment>
<evidence type="ECO:0000256" key="3">
    <source>
        <dbReference type="ARBA" id="ARBA00012483"/>
    </source>
</evidence>
<keyword evidence="7 12" id="KW-0863">Zinc-finger</keyword>
<dbReference type="PROSITE" id="PS50089">
    <property type="entry name" value="ZF_RING_2"/>
    <property type="match status" value="1"/>
</dbReference>
<dbReference type="InterPro" id="IPR044247">
    <property type="entry name" value="SPL2-like"/>
</dbReference>
<evidence type="ECO:0000256" key="7">
    <source>
        <dbReference type="ARBA" id="ARBA00022771"/>
    </source>
</evidence>
<evidence type="ECO:0000256" key="4">
    <source>
        <dbReference type="ARBA" id="ARBA00022679"/>
    </source>
</evidence>
<keyword evidence="9" id="KW-0862">Zinc</keyword>
<dbReference type="InterPro" id="IPR001841">
    <property type="entry name" value="Znf_RING"/>
</dbReference>
<keyword evidence="10 13" id="KW-1133">Transmembrane helix</keyword>
<dbReference type="GO" id="GO:0016020">
    <property type="term" value="C:membrane"/>
    <property type="evidence" value="ECO:0007669"/>
    <property type="project" value="UniProtKB-SubCell"/>
</dbReference>
<dbReference type="Pfam" id="PF12483">
    <property type="entry name" value="GIDE"/>
    <property type="match status" value="1"/>
</dbReference>